<dbReference type="PANTHER" id="PTHR30290:SF28">
    <property type="entry name" value="ABC TRANSPORTER PERIPLASMIC-BINDING PROTEIN SAPA-RELATED"/>
    <property type="match status" value="1"/>
</dbReference>
<dbReference type="InterPro" id="IPR039424">
    <property type="entry name" value="SBP_5"/>
</dbReference>
<dbReference type="NCBIfam" id="NF011689">
    <property type="entry name" value="PRK15109.1"/>
    <property type="match status" value="1"/>
</dbReference>
<dbReference type="Proteomes" id="UP000234505">
    <property type="component" value="Unassembled WGS sequence"/>
</dbReference>
<accession>A0A2J4PT54</accession>
<proteinExistence type="predicted"/>
<dbReference type="AlphaFoldDB" id="A0A2J4PT54"/>
<dbReference type="Gene3D" id="3.40.190.10">
    <property type="entry name" value="Periplasmic binding protein-like II"/>
    <property type="match status" value="1"/>
</dbReference>
<organism evidence="2 3">
    <name type="scientific">Klebsiella michiganensis</name>
    <dbReference type="NCBI Taxonomy" id="1134687"/>
    <lineage>
        <taxon>Bacteria</taxon>
        <taxon>Pseudomonadati</taxon>
        <taxon>Pseudomonadota</taxon>
        <taxon>Gammaproteobacteria</taxon>
        <taxon>Enterobacterales</taxon>
        <taxon>Enterobacteriaceae</taxon>
        <taxon>Klebsiella/Raoultella group</taxon>
        <taxon>Klebsiella</taxon>
    </lineage>
</organism>
<dbReference type="InterPro" id="IPR000914">
    <property type="entry name" value="SBP_5_dom"/>
</dbReference>
<comment type="caution">
    <text evidence="2">The sequence shown here is derived from an EMBL/GenBank/DDBJ whole genome shotgun (WGS) entry which is preliminary data.</text>
</comment>
<feature type="domain" description="Solute-binding protein family 5" evidence="1">
    <location>
        <begin position="6"/>
        <end position="384"/>
    </location>
</feature>
<gene>
    <name evidence="2" type="ORF">CWN50_29765</name>
</gene>
<reference evidence="2 3" key="1">
    <citation type="submission" date="2017-11" db="EMBL/GenBank/DDBJ databases">
        <authorList>
            <person name="Han C.G."/>
        </authorList>
    </citation>
    <scope>NUCLEOTIDE SEQUENCE [LARGE SCALE GENOMIC DNA]</scope>
    <source>
        <strain evidence="2 3">A11</strain>
    </source>
</reference>
<dbReference type="PANTHER" id="PTHR30290">
    <property type="entry name" value="PERIPLASMIC BINDING COMPONENT OF ABC TRANSPORTER"/>
    <property type="match status" value="1"/>
</dbReference>
<evidence type="ECO:0000259" key="1">
    <source>
        <dbReference type="Pfam" id="PF00496"/>
    </source>
</evidence>
<protein>
    <submittedName>
        <fullName evidence="2">Peptide ABC transporter substrate-binding protein SapA</fullName>
    </submittedName>
</protein>
<evidence type="ECO:0000313" key="2">
    <source>
        <dbReference type="EMBL" id="PLL21989.1"/>
    </source>
</evidence>
<dbReference type="InterPro" id="IPR030678">
    <property type="entry name" value="Peptide/Ni-bd"/>
</dbReference>
<feature type="non-terminal residue" evidence="2">
    <location>
        <position position="451"/>
    </location>
</feature>
<dbReference type="GO" id="GO:0043190">
    <property type="term" value="C:ATP-binding cassette (ABC) transporter complex"/>
    <property type="evidence" value="ECO:0007669"/>
    <property type="project" value="InterPro"/>
</dbReference>
<evidence type="ECO:0000313" key="3">
    <source>
        <dbReference type="Proteomes" id="UP000234505"/>
    </source>
</evidence>
<sequence length="451" mass="51300">PYTYRLVPELAESWEVLDNGATYRFHLRNNVPFQTTAWFKPTRNFNADDVIFTFGRIFNRDHPWHNVNGSSFPYFDSLQFADSVESVRKLDSHTVEFRLKRPDASFLWHLATHYASVMSAEYAAKLAQNDRQELIDRQPVGTGPFQLEEYRSGQYIRLQRHPAYWRGKPLMPQVVVDLGSGGTGRLSKLLTGECDVLAWPAASQLSILRDDPRLRLTLRPGMNIAWLAFNTAKPPLDNPEVRHALALAINNQRLMQSIYYGTAETAASMLPRASWAYDNDARITEYNPTEARARLKALGLENLTLKLWVPTSSQAWNPSPLKTAELIQADMAQIGVKVIIVPVEGRFQEARLMDMSHDLTLSGWATDSNDPDSFFRPLLSCAAITSQTNYAHWCHREFDEVLQKALTSQQLASRIEAYKEAQRILANELPVLPLASSLRLQAYRYDMKGLV</sequence>
<dbReference type="CDD" id="cd08493">
    <property type="entry name" value="PBP2_DppA_like"/>
    <property type="match status" value="1"/>
</dbReference>
<dbReference type="SUPFAM" id="SSF53850">
    <property type="entry name" value="Periplasmic binding protein-like II"/>
    <property type="match status" value="1"/>
</dbReference>
<dbReference type="Gene3D" id="3.10.105.10">
    <property type="entry name" value="Dipeptide-binding Protein, Domain 3"/>
    <property type="match status" value="1"/>
</dbReference>
<feature type="non-terminal residue" evidence="2">
    <location>
        <position position="1"/>
    </location>
</feature>
<dbReference type="GO" id="GO:0015833">
    <property type="term" value="P:peptide transport"/>
    <property type="evidence" value="ECO:0007669"/>
    <property type="project" value="TreeGrafter"/>
</dbReference>
<dbReference type="EMBL" id="PIDS01001541">
    <property type="protein sequence ID" value="PLL21989.1"/>
    <property type="molecule type" value="Genomic_DNA"/>
</dbReference>
<dbReference type="PIRSF" id="PIRSF002741">
    <property type="entry name" value="MppA"/>
    <property type="match status" value="1"/>
</dbReference>
<dbReference type="Gene3D" id="3.90.76.10">
    <property type="entry name" value="Dipeptide-binding Protein, Domain 1"/>
    <property type="match status" value="1"/>
</dbReference>
<name>A0A2J4PT54_9ENTR</name>
<dbReference type="GO" id="GO:1904680">
    <property type="term" value="F:peptide transmembrane transporter activity"/>
    <property type="evidence" value="ECO:0007669"/>
    <property type="project" value="TreeGrafter"/>
</dbReference>
<dbReference type="GO" id="GO:0030288">
    <property type="term" value="C:outer membrane-bounded periplasmic space"/>
    <property type="evidence" value="ECO:0007669"/>
    <property type="project" value="UniProtKB-ARBA"/>
</dbReference>
<dbReference type="Pfam" id="PF00496">
    <property type="entry name" value="SBP_bac_5"/>
    <property type="match status" value="1"/>
</dbReference>
<reference evidence="2 3" key="2">
    <citation type="submission" date="2018-01" db="EMBL/GenBank/DDBJ databases">
        <title>Genomic study of Klebsiella pneumoniae.</title>
        <authorList>
            <person name="Yang Y."/>
            <person name="Bicalho R."/>
        </authorList>
    </citation>
    <scope>NUCLEOTIDE SEQUENCE [LARGE SCALE GENOMIC DNA]</scope>
    <source>
        <strain evidence="2 3">A11</strain>
    </source>
</reference>